<protein>
    <submittedName>
        <fullName evidence="1">Uncharacterized protein</fullName>
    </submittedName>
</protein>
<organism evidence="1 2">
    <name type="scientific">Pseudomonas fluorescens</name>
    <dbReference type="NCBI Taxonomy" id="294"/>
    <lineage>
        <taxon>Bacteria</taxon>
        <taxon>Pseudomonadati</taxon>
        <taxon>Pseudomonadota</taxon>
        <taxon>Gammaproteobacteria</taxon>
        <taxon>Pseudomonadales</taxon>
        <taxon>Pseudomonadaceae</taxon>
        <taxon>Pseudomonas</taxon>
    </lineage>
</organism>
<proteinExistence type="predicted"/>
<dbReference type="Proteomes" id="UP000593833">
    <property type="component" value="Chromosome"/>
</dbReference>
<dbReference type="EMBL" id="CP063233">
    <property type="protein sequence ID" value="QOU04521.1"/>
    <property type="molecule type" value="Genomic_DNA"/>
</dbReference>
<dbReference type="RefSeq" id="WP_080761479.1">
    <property type="nucleotide sequence ID" value="NZ_CP063233.1"/>
</dbReference>
<accession>A0A7M2J4H5</accession>
<evidence type="ECO:0000313" key="2">
    <source>
        <dbReference type="Proteomes" id="UP000593833"/>
    </source>
</evidence>
<reference evidence="1 2" key="1">
    <citation type="submission" date="2020-10" db="EMBL/GenBank/DDBJ databases">
        <title>Complete genome sequence of a novel Pseudomonas fluorescens strain isolated from the flower of kumarahou (Pomaderris kumeraho).</title>
        <authorList>
            <person name="Summers M.C."/>
            <person name="Nowak V."/>
            <person name="Fairhurst M.J."/>
            <person name="Owen J.G."/>
            <person name="Gerth M.L."/>
            <person name="Patrick W.M."/>
        </authorList>
    </citation>
    <scope>NUCLEOTIDE SEQUENCE [LARGE SCALE GENOMIC DNA]</scope>
    <source>
        <strain evidence="1 2">KF1</strain>
    </source>
</reference>
<evidence type="ECO:0000313" key="1">
    <source>
        <dbReference type="EMBL" id="QOU04521.1"/>
    </source>
</evidence>
<gene>
    <name evidence="1" type="ORF">IM720_28180</name>
</gene>
<sequence length="141" mass="15723">MKAKDGVSRGVIVCEEAFNRLVDGAPVVSEHVGIDSSKITAGIVSVEAGFDRGYLKKSRRIHQPLIARIEAYRVEAASSKTTRSPKAQAIKRVQDKLAVLEDELKVACHQRDVVLTQNLQLYERVRELERELARVQPRFGG</sequence>
<name>A0A7M2J4H5_PSEFL</name>
<dbReference type="AlphaFoldDB" id="A0A7M2J4H5"/>